<evidence type="ECO:0000313" key="3">
    <source>
        <dbReference type="Proteomes" id="UP000309676"/>
    </source>
</evidence>
<protein>
    <submittedName>
        <fullName evidence="2">Conjugal transfer protein TraX</fullName>
    </submittedName>
</protein>
<evidence type="ECO:0000256" key="1">
    <source>
        <dbReference type="SAM" id="Phobius"/>
    </source>
</evidence>
<dbReference type="InterPro" id="IPR008875">
    <property type="entry name" value="TraX"/>
</dbReference>
<evidence type="ECO:0000313" key="2">
    <source>
        <dbReference type="EMBL" id="TLS50500.1"/>
    </source>
</evidence>
<keyword evidence="1" id="KW-0812">Transmembrane</keyword>
<dbReference type="EMBL" id="VCIW01000014">
    <property type="protein sequence ID" value="TLS50500.1"/>
    <property type="molecule type" value="Genomic_DNA"/>
</dbReference>
<keyword evidence="1" id="KW-1133">Transmembrane helix</keyword>
<organism evidence="2 3">
    <name type="scientific">Paenibacillus antri</name>
    <dbReference type="NCBI Taxonomy" id="2582848"/>
    <lineage>
        <taxon>Bacteria</taxon>
        <taxon>Bacillati</taxon>
        <taxon>Bacillota</taxon>
        <taxon>Bacilli</taxon>
        <taxon>Bacillales</taxon>
        <taxon>Paenibacillaceae</taxon>
        <taxon>Paenibacillus</taxon>
    </lineage>
</organism>
<accession>A0A5R9G8S6</accession>
<dbReference type="Proteomes" id="UP000309676">
    <property type="component" value="Unassembled WGS sequence"/>
</dbReference>
<dbReference type="AlphaFoldDB" id="A0A5R9G8S6"/>
<keyword evidence="3" id="KW-1185">Reference proteome</keyword>
<gene>
    <name evidence="2" type="ORF">FE782_19210</name>
</gene>
<feature type="transmembrane region" description="Helical" evidence="1">
    <location>
        <begin position="186"/>
        <end position="207"/>
    </location>
</feature>
<feature type="transmembrane region" description="Helical" evidence="1">
    <location>
        <begin position="105"/>
        <end position="128"/>
    </location>
</feature>
<dbReference type="RefSeq" id="WP_138195867.1">
    <property type="nucleotide sequence ID" value="NZ_VCIW01000014.1"/>
</dbReference>
<dbReference type="Pfam" id="PF05857">
    <property type="entry name" value="TraX"/>
    <property type="match status" value="1"/>
</dbReference>
<keyword evidence="1" id="KW-0472">Membrane</keyword>
<reference evidence="2 3" key="1">
    <citation type="submission" date="2019-05" db="EMBL/GenBank/DDBJ databases">
        <authorList>
            <person name="Narsing Rao M.P."/>
            <person name="Li W.J."/>
        </authorList>
    </citation>
    <scope>NUCLEOTIDE SEQUENCE [LARGE SCALE GENOMIC DNA]</scope>
    <source>
        <strain evidence="2 3">SYSU_K30003</strain>
    </source>
</reference>
<feature type="transmembrane region" description="Helical" evidence="1">
    <location>
        <begin position="76"/>
        <end position="93"/>
    </location>
</feature>
<comment type="caution">
    <text evidence="2">The sequence shown here is derived from an EMBL/GenBank/DDBJ whole genome shotgun (WGS) entry which is preliminary data.</text>
</comment>
<name>A0A5R9G8S6_9BACL</name>
<proteinExistence type="predicted"/>
<feature type="transmembrane region" description="Helical" evidence="1">
    <location>
        <begin position="148"/>
        <end position="174"/>
    </location>
</feature>
<dbReference type="OrthoDB" id="9781069at2"/>
<sequence length="209" mass="23594">MQWVAMITMLIDHIGIVWFPDSPIWRIVGRIAFPVYTYLIAVGLSRTRSVPKYLLRLALLAVISQAPFALLFDTYTINVIGTFFVSAAAVYGMERWKDNPLGYAFPIAAAVLLEAVAFDYGAYGLLLLLIFRYTTRHVTLLSHFGLNIIYVLLFQAPLQVFSILPTLVVAYAPSALAKASYRAPSWLWRSFYPAHLIVLYILAITLFRP</sequence>